<reference evidence="8" key="2">
    <citation type="submission" date="2025-08" db="UniProtKB">
        <authorList>
            <consortium name="Ensembl"/>
        </authorList>
    </citation>
    <scope>IDENTIFICATION</scope>
    <source>
        <strain evidence="8">Brown Norway</strain>
    </source>
</reference>
<keyword evidence="1" id="KW-0416">Keratin</keyword>
<dbReference type="SMART" id="SM01391">
    <property type="entry name" value="Filament"/>
    <property type="match status" value="1"/>
</dbReference>
<dbReference type="Pfam" id="PF16208">
    <property type="entry name" value="Keratin_2_head"/>
    <property type="match status" value="1"/>
</dbReference>
<organism evidence="8 9">
    <name type="scientific">Rattus norvegicus</name>
    <name type="common">Rat</name>
    <dbReference type="NCBI Taxonomy" id="10116"/>
    <lineage>
        <taxon>Eukaryota</taxon>
        <taxon>Metazoa</taxon>
        <taxon>Chordata</taxon>
        <taxon>Craniata</taxon>
        <taxon>Vertebrata</taxon>
        <taxon>Euteleostomi</taxon>
        <taxon>Mammalia</taxon>
        <taxon>Eutheria</taxon>
        <taxon>Euarchontoglires</taxon>
        <taxon>Glires</taxon>
        <taxon>Rodentia</taxon>
        <taxon>Myomorpha</taxon>
        <taxon>Muroidea</taxon>
        <taxon>Muridae</taxon>
        <taxon>Murinae</taxon>
        <taxon>Rattus</taxon>
    </lineage>
</organism>
<feature type="compositionally biased region" description="Polar residues" evidence="6">
    <location>
        <begin position="1"/>
        <end position="26"/>
    </location>
</feature>
<evidence type="ECO:0000256" key="6">
    <source>
        <dbReference type="SAM" id="MobiDB-lite"/>
    </source>
</evidence>
<keyword evidence="9" id="KW-1185">Reference proteome</keyword>
<sequence length="510" mass="55317">MSRQSTVTFHSGSRRGFSTASATTPTAGRSRFSSVSVARSSGNSGGLGRISGIGSGFGSRSLYNLGATRPVSVGGCAGSGFRSGFGGRASSSFGYGGGFGGPGFPVCPSGSIQEVTVNQSLLTPLNLQIDPTIQRVRKEEREQIKTLNNKFASFIDKVRFLEQQNKVLETKWNLLQEQGSRTVRQNLEPFFDAYVNDLRRQLDSVTAERGRLDAELRHMQEVVEDFKVRYEDEINKRAAAENEFVGLKKELSQMQNQVSDTSVVLSMDNNRSLDLDSIIAEVKAQYEDIANRSRAEAESWYQTKYEELQVTAGRHGDDLRNTKQEISEMNRMIQRLRSEIDAVKKQCSSLQTAISDTEQRGELALKDARAKLVELEDALQKAKQDMARLLREYQELMNVKLALDVEIATYRKLLEGEECRLSGEGVSPVNISVVTSTVSSGYGGGTNIGGGSLGLGGNSGYSFTTTGGHSLGTGLGGSGFTTSSSRGPVGSGSSIKFVSSTSSSRKSYKH</sequence>
<dbReference type="Gene3D" id="1.20.5.170">
    <property type="match status" value="1"/>
</dbReference>
<feature type="region of interest" description="Disordered" evidence="6">
    <location>
        <begin position="1"/>
        <end position="44"/>
    </location>
</feature>
<dbReference type="Ensembl" id="ENSRNOT00000170992.1">
    <property type="protein sequence ID" value="ENSRNOP00000105236.1"/>
    <property type="gene ID" value="ENSRNOG00000043203.4"/>
</dbReference>
<dbReference type="Gene3D" id="1.20.5.500">
    <property type="entry name" value="Single helix bin"/>
    <property type="match status" value="1"/>
</dbReference>
<evidence type="ECO:0000256" key="2">
    <source>
        <dbReference type="ARBA" id="ARBA00022754"/>
    </source>
</evidence>
<proteinExistence type="evidence at protein level"/>
<protein>
    <submittedName>
        <fullName evidence="8">Keratin 75</fullName>
    </submittedName>
</protein>
<feature type="coiled-coil region" evidence="5">
    <location>
        <begin position="137"/>
        <end position="257"/>
    </location>
</feature>
<feature type="compositionally biased region" description="Low complexity" evidence="6">
    <location>
        <begin position="27"/>
        <end position="42"/>
    </location>
</feature>
<dbReference type="InterPro" id="IPR032444">
    <property type="entry name" value="Keratin_2_head"/>
</dbReference>
<reference evidence="8" key="3">
    <citation type="submission" date="2025-09" db="UniProtKB">
        <authorList>
            <consortium name="Ensembl"/>
        </authorList>
    </citation>
    <scope>IDENTIFICATION</scope>
    <source>
        <strain evidence="8">Brown Norway</strain>
    </source>
</reference>
<dbReference type="InterPro" id="IPR039008">
    <property type="entry name" value="IF_rod_dom"/>
</dbReference>
<evidence type="ECO:0000256" key="5">
    <source>
        <dbReference type="SAM" id="Coils"/>
    </source>
</evidence>
<feature type="coiled-coil region" evidence="5">
    <location>
        <begin position="319"/>
        <end position="399"/>
    </location>
</feature>
<dbReference type="PRINTS" id="PR01276">
    <property type="entry name" value="TYPE2KERATIN"/>
</dbReference>
<dbReference type="InterPro" id="IPR003054">
    <property type="entry name" value="Keratin_II"/>
</dbReference>
<comment type="similarity">
    <text evidence="4">Belongs to the intermediate filament family.</text>
</comment>
<accession>A0ABK0LUK9</accession>
<gene>
    <name evidence="8" type="primary">Krt75</name>
</gene>
<keyword evidence="10" id="KW-1267">Proteomics identification</keyword>
<feature type="region of interest" description="Disordered" evidence="6">
    <location>
        <begin position="482"/>
        <end position="510"/>
    </location>
</feature>
<evidence type="ECO:0000313" key="9">
    <source>
        <dbReference type="Proteomes" id="UP000002494"/>
    </source>
</evidence>
<dbReference type="PROSITE" id="PS51842">
    <property type="entry name" value="IF_ROD_2"/>
    <property type="match status" value="1"/>
</dbReference>
<dbReference type="Proteomes" id="UP000002494">
    <property type="component" value="Chromosome 7"/>
</dbReference>
<evidence type="ECO:0000256" key="1">
    <source>
        <dbReference type="ARBA" id="ARBA00022744"/>
    </source>
</evidence>
<reference evidence="8" key="1">
    <citation type="submission" date="2024-01" db="EMBL/GenBank/DDBJ databases">
        <title>GRCr8: a new rat reference genome assembly contstructed from accurate long reads and long range scaffolding.</title>
        <authorList>
            <person name="Doris P.A."/>
            <person name="Kalbfleisch T."/>
            <person name="Li K."/>
            <person name="Howe K."/>
            <person name="Wood J."/>
        </authorList>
    </citation>
    <scope>NUCLEOTIDE SEQUENCE [LARGE SCALE GENOMIC DNA]</scope>
    <source>
        <strain evidence="8">Brown Norway</strain>
    </source>
</reference>
<evidence type="ECO:0000256" key="3">
    <source>
        <dbReference type="ARBA" id="ARBA00023054"/>
    </source>
</evidence>
<keyword evidence="2 4" id="KW-0403">Intermediate filament</keyword>
<dbReference type="Pfam" id="PF00038">
    <property type="entry name" value="Filament"/>
    <property type="match status" value="1"/>
</dbReference>
<dbReference type="PROSITE" id="PS00226">
    <property type="entry name" value="IF_ROD_1"/>
    <property type="match status" value="1"/>
</dbReference>
<evidence type="ECO:0000256" key="4">
    <source>
        <dbReference type="RuleBase" id="RU000685"/>
    </source>
</evidence>
<dbReference type="RGD" id="1359576">
    <property type="gene designation" value="Krt75"/>
</dbReference>
<evidence type="ECO:0000313" key="8">
    <source>
        <dbReference type="Ensembl" id="ENSRNOP00000105236.1"/>
    </source>
</evidence>
<dbReference type="PANTHER" id="PTHR45616:SF13">
    <property type="entry name" value="KERATIN, TYPE II CYTOSKELETAL 75"/>
    <property type="match status" value="1"/>
</dbReference>
<feature type="domain" description="IF rod" evidence="7">
    <location>
        <begin position="140"/>
        <end position="421"/>
    </location>
</feature>
<dbReference type="PANTHER" id="PTHR45616">
    <property type="entry name" value="GATA-TYPE DOMAIN-CONTAINING PROTEIN"/>
    <property type="match status" value="1"/>
</dbReference>
<keyword evidence="3 5" id="KW-0175">Coiled coil</keyword>
<dbReference type="GeneTree" id="ENSGT00940000155862"/>
<name>A0ABK0LUK9_RAT</name>
<dbReference type="InterPro" id="IPR018039">
    <property type="entry name" value="IF_conserved"/>
</dbReference>
<evidence type="ECO:0000259" key="7">
    <source>
        <dbReference type="PROSITE" id="PS51842"/>
    </source>
</evidence>
<evidence type="ECO:0007829" key="10">
    <source>
        <dbReference type="PeptideAtlas" id="A0ABK0LUK9"/>
    </source>
</evidence>
<dbReference type="Gene3D" id="1.20.5.1160">
    <property type="entry name" value="Vasodilator-stimulated phosphoprotein"/>
    <property type="match status" value="1"/>
</dbReference>
<dbReference type="SUPFAM" id="SSF64593">
    <property type="entry name" value="Intermediate filament protein, coiled coil region"/>
    <property type="match status" value="3"/>
</dbReference>